<protein>
    <recommendedName>
        <fullName evidence="3">SnoaL-like domain-containing protein</fullName>
    </recommendedName>
</protein>
<gene>
    <name evidence="1" type="ORF">RB653_004114</name>
</gene>
<dbReference type="PANTHER" id="PTHR34003">
    <property type="entry name" value="BLL2395 PROTEIN"/>
    <property type="match status" value="1"/>
</dbReference>
<evidence type="ECO:0000313" key="1">
    <source>
        <dbReference type="EMBL" id="KAK5582529.1"/>
    </source>
</evidence>
<proteinExistence type="predicted"/>
<dbReference type="PANTHER" id="PTHR34003:SF2">
    <property type="entry name" value="SNOAL-LIKE DOMAIN-CONTAINING PROTEIN"/>
    <property type="match status" value="1"/>
</dbReference>
<evidence type="ECO:0008006" key="3">
    <source>
        <dbReference type="Google" id="ProtNLM"/>
    </source>
</evidence>
<dbReference type="AlphaFoldDB" id="A0AAN7YS39"/>
<evidence type="ECO:0000313" key="2">
    <source>
        <dbReference type="Proteomes" id="UP001344447"/>
    </source>
</evidence>
<dbReference type="Proteomes" id="UP001344447">
    <property type="component" value="Unassembled WGS sequence"/>
</dbReference>
<comment type="caution">
    <text evidence="1">The sequence shown here is derived from an EMBL/GenBank/DDBJ whole genome shotgun (WGS) entry which is preliminary data.</text>
</comment>
<sequence length="110" mass="12651">MSTLENFEILKEGINRGKFMEMFERFFDENVTMTQNGTSTTGKGKNREIQDNFIKNSTIHEIKIISSVLNGDSVSYQMSMHFEVGGHVINKIQDVNQLWENGLVVQEVYN</sequence>
<organism evidence="1 2">
    <name type="scientific">Dictyostelium firmibasis</name>
    <dbReference type="NCBI Taxonomy" id="79012"/>
    <lineage>
        <taxon>Eukaryota</taxon>
        <taxon>Amoebozoa</taxon>
        <taxon>Evosea</taxon>
        <taxon>Eumycetozoa</taxon>
        <taxon>Dictyostelia</taxon>
        <taxon>Dictyosteliales</taxon>
        <taxon>Dictyosteliaceae</taxon>
        <taxon>Dictyostelium</taxon>
    </lineage>
</organism>
<dbReference type="EMBL" id="JAVFKY010000001">
    <property type="protein sequence ID" value="KAK5582529.1"/>
    <property type="molecule type" value="Genomic_DNA"/>
</dbReference>
<name>A0AAN7YS39_9MYCE</name>
<dbReference type="Gene3D" id="3.10.450.50">
    <property type="match status" value="1"/>
</dbReference>
<reference evidence="1 2" key="1">
    <citation type="submission" date="2023-11" db="EMBL/GenBank/DDBJ databases">
        <title>Dfirmibasis_genome.</title>
        <authorList>
            <person name="Edelbroek B."/>
            <person name="Kjellin J."/>
            <person name="Jerlstrom-Hultqvist J."/>
            <person name="Soderbom F."/>
        </authorList>
    </citation>
    <scope>NUCLEOTIDE SEQUENCE [LARGE SCALE GENOMIC DNA]</scope>
    <source>
        <strain evidence="1 2">TNS-C-14</strain>
    </source>
</reference>
<keyword evidence="2" id="KW-1185">Reference proteome</keyword>
<accession>A0AAN7YS39</accession>